<dbReference type="Gene3D" id="3.40.50.1820">
    <property type="entry name" value="alpha/beta hydrolase"/>
    <property type="match status" value="1"/>
</dbReference>
<dbReference type="InterPro" id="IPR000073">
    <property type="entry name" value="AB_hydrolase_1"/>
</dbReference>
<name>A0A6L9VYP3_9ACTN</name>
<dbReference type="InterPro" id="IPR000639">
    <property type="entry name" value="Epox_hydrolase-like"/>
</dbReference>
<reference evidence="3 4" key="1">
    <citation type="submission" date="2019-12" db="EMBL/GenBank/DDBJ databases">
        <title>the WGS of Blastococcus saxobsidens 67B17.</title>
        <authorList>
            <person name="Jiang Z."/>
        </authorList>
    </citation>
    <scope>NUCLEOTIDE SEQUENCE [LARGE SCALE GENOMIC DNA]</scope>
    <source>
        <strain evidence="3 4">67B17</strain>
    </source>
</reference>
<dbReference type="AlphaFoldDB" id="A0A6L9VYP3"/>
<proteinExistence type="predicted"/>
<dbReference type="SUPFAM" id="SSF53474">
    <property type="entry name" value="alpha/beta-Hydrolases"/>
    <property type="match status" value="1"/>
</dbReference>
<protein>
    <submittedName>
        <fullName evidence="3">Haloalkane dehalogenase</fullName>
    </submittedName>
</protein>
<dbReference type="PANTHER" id="PTHR42977:SF3">
    <property type="entry name" value="AB HYDROLASE-1 DOMAIN-CONTAINING PROTEIN"/>
    <property type="match status" value="1"/>
</dbReference>
<dbReference type="PANTHER" id="PTHR42977">
    <property type="entry name" value="HYDROLASE-RELATED"/>
    <property type="match status" value="1"/>
</dbReference>
<comment type="caution">
    <text evidence="3">The sequence shown here is derived from an EMBL/GenBank/DDBJ whole genome shotgun (WGS) entry which is preliminary data.</text>
</comment>
<dbReference type="PRINTS" id="PR00111">
    <property type="entry name" value="ABHYDROLASE"/>
</dbReference>
<evidence type="ECO:0000313" key="3">
    <source>
        <dbReference type="EMBL" id="NEK84808.1"/>
    </source>
</evidence>
<dbReference type="InterPro" id="IPR051340">
    <property type="entry name" value="Haloalkane_dehalogenase"/>
</dbReference>
<dbReference type="GO" id="GO:0004301">
    <property type="term" value="F:epoxide hydrolase activity"/>
    <property type="evidence" value="ECO:0007669"/>
    <property type="project" value="TreeGrafter"/>
</dbReference>
<dbReference type="Pfam" id="PF00561">
    <property type="entry name" value="Abhydrolase_1"/>
    <property type="match status" value="1"/>
</dbReference>
<keyword evidence="1" id="KW-0378">Hydrolase</keyword>
<dbReference type="InterPro" id="IPR029058">
    <property type="entry name" value="AB_hydrolase_fold"/>
</dbReference>
<dbReference type="RefSeq" id="WP_163202236.1">
    <property type="nucleotide sequence ID" value="NZ_JAAGWG010000004.1"/>
</dbReference>
<organism evidence="3 4">
    <name type="scientific">Blastococcus saxobsidens</name>
    <dbReference type="NCBI Taxonomy" id="138336"/>
    <lineage>
        <taxon>Bacteria</taxon>
        <taxon>Bacillati</taxon>
        <taxon>Actinomycetota</taxon>
        <taxon>Actinomycetes</taxon>
        <taxon>Geodermatophilales</taxon>
        <taxon>Geodermatophilaceae</taxon>
        <taxon>Blastococcus</taxon>
    </lineage>
</organism>
<dbReference type="PRINTS" id="PR00412">
    <property type="entry name" value="EPOXHYDRLASE"/>
</dbReference>
<evidence type="ECO:0000256" key="1">
    <source>
        <dbReference type="ARBA" id="ARBA00022801"/>
    </source>
</evidence>
<gene>
    <name evidence="3" type="ORF">GCU60_03375</name>
</gene>
<feature type="domain" description="AB hydrolase-1" evidence="2">
    <location>
        <begin position="48"/>
        <end position="286"/>
    </location>
</feature>
<accession>A0A6L9VYP3</accession>
<evidence type="ECO:0000313" key="4">
    <source>
        <dbReference type="Proteomes" id="UP000479241"/>
    </source>
</evidence>
<dbReference type="NCBIfam" id="NF002043">
    <property type="entry name" value="PRK00870.1"/>
    <property type="match status" value="1"/>
</dbReference>
<dbReference type="EMBL" id="JAAGWG010000004">
    <property type="protein sequence ID" value="NEK84808.1"/>
    <property type="molecule type" value="Genomic_DNA"/>
</dbReference>
<sequence>MEILRTPDERFTDLPDFPYEPRYVEVDDGEGGRLRVACVDEGPADGETVLLLHGEPSWSFLHRRMIPVLTAAGLRVVAPDLVGFGRSDKPVERSAYTYARHVGWMRQALLDELDLRDVTLVGQDWGGLIGLRLVAENPDRFARVVVANTGLPTGDQKMSEAFLAWQRFSQESPEFQIGRIVGNGTAGGLAPEVVAAYDAPFPDDSYKAGARQFPALVPTSPDDPAAAANRAAWQELGRWEKPFLTAFSDSDPITGGGDRVFQKLVPGAQGMAHTTLPGGGHFLQEDVGPELARVVVELVSATPR</sequence>
<dbReference type="Proteomes" id="UP000479241">
    <property type="component" value="Unassembled WGS sequence"/>
</dbReference>
<evidence type="ECO:0000259" key="2">
    <source>
        <dbReference type="Pfam" id="PF00561"/>
    </source>
</evidence>